<feature type="region of interest" description="Disordered" evidence="1">
    <location>
        <begin position="22"/>
        <end position="48"/>
    </location>
</feature>
<dbReference type="EMBL" id="JBIAHM010000007">
    <property type="protein sequence ID" value="MFE9600865.1"/>
    <property type="molecule type" value="Genomic_DNA"/>
</dbReference>
<reference evidence="2 3" key="1">
    <citation type="submission" date="2024-10" db="EMBL/GenBank/DDBJ databases">
        <title>The Natural Products Discovery Center: Release of the First 8490 Sequenced Strains for Exploring Actinobacteria Biosynthetic Diversity.</title>
        <authorList>
            <person name="Kalkreuter E."/>
            <person name="Kautsar S.A."/>
            <person name="Yang D."/>
            <person name="Bader C.D."/>
            <person name="Teijaro C.N."/>
            <person name="Fluegel L."/>
            <person name="Davis C.M."/>
            <person name="Simpson J.R."/>
            <person name="Lauterbach L."/>
            <person name="Steele A.D."/>
            <person name="Gui C."/>
            <person name="Meng S."/>
            <person name="Li G."/>
            <person name="Viehrig K."/>
            <person name="Ye F."/>
            <person name="Su P."/>
            <person name="Kiefer A.F."/>
            <person name="Nichols A."/>
            <person name="Cepeda A.J."/>
            <person name="Yan W."/>
            <person name="Fan B."/>
            <person name="Jiang Y."/>
            <person name="Adhikari A."/>
            <person name="Zheng C.-J."/>
            <person name="Schuster L."/>
            <person name="Cowan T.M."/>
            <person name="Smanski M.J."/>
            <person name="Chevrette M.G."/>
            <person name="De Carvalho L.P.S."/>
            <person name="Shen B."/>
        </authorList>
    </citation>
    <scope>NUCLEOTIDE SEQUENCE [LARGE SCALE GENOMIC DNA]</scope>
    <source>
        <strain evidence="2 3">NPDC006488</strain>
    </source>
</reference>
<name>A0ABW6M405_9ACTN</name>
<evidence type="ECO:0000313" key="3">
    <source>
        <dbReference type="Proteomes" id="UP001601303"/>
    </source>
</evidence>
<accession>A0ABW6M405</accession>
<keyword evidence="3" id="KW-1185">Reference proteome</keyword>
<gene>
    <name evidence="2" type="ORF">ACFYNQ_20125</name>
</gene>
<evidence type="ECO:0000313" key="2">
    <source>
        <dbReference type="EMBL" id="MFE9600865.1"/>
    </source>
</evidence>
<protein>
    <submittedName>
        <fullName evidence="2">Uncharacterized protein</fullName>
    </submittedName>
</protein>
<dbReference type="RefSeq" id="WP_388107668.1">
    <property type="nucleotide sequence ID" value="NZ_JBIAHM010000007.1"/>
</dbReference>
<proteinExistence type="predicted"/>
<organism evidence="2 3">
    <name type="scientific">Streptomyces hokutonensis</name>
    <dbReference type="NCBI Taxonomy" id="1306990"/>
    <lineage>
        <taxon>Bacteria</taxon>
        <taxon>Bacillati</taxon>
        <taxon>Actinomycetota</taxon>
        <taxon>Actinomycetes</taxon>
        <taxon>Kitasatosporales</taxon>
        <taxon>Streptomycetaceae</taxon>
        <taxon>Streptomyces</taxon>
    </lineage>
</organism>
<comment type="caution">
    <text evidence="2">The sequence shown here is derived from an EMBL/GenBank/DDBJ whole genome shotgun (WGS) entry which is preliminary data.</text>
</comment>
<sequence>MDWVASNKLRIEGVLAHGVKSQAGTAGGPHLGPIPQQPKIYIDSLETH</sequence>
<dbReference type="Proteomes" id="UP001601303">
    <property type="component" value="Unassembled WGS sequence"/>
</dbReference>
<evidence type="ECO:0000256" key="1">
    <source>
        <dbReference type="SAM" id="MobiDB-lite"/>
    </source>
</evidence>